<dbReference type="FunFam" id="3.30.390.30:FF:000001">
    <property type="entry name" value="Dihydrolipoyl dehydrogenase"/>
    <property type="match status" value="1"/>
</dbReference>
<protein>
    <recommendedName>
        <fullName evidence="10">Dihydrolipoyl dehydrogenase</fullName>
    </recommendedName>
</protein>
<dbReference type="InterPro" id="IPR004099">
    <property type="entry name" value="Pyr_nucl-diS_OxRdtase_dimer"/>
</dbReference>
<accession>A0A0F9BLW5</accession>
<dbReference type="InterPro" id="IPR036188">
    <property type="entry name" value="FAD/NAD-bd_sf"/>
</dbReference>
<dbReference type="SUPFAM" id="SSF55424">
    <property type="entry name" value="FAD/NAD-linked reductases, dimerisation (C-terminal) domain"/>
    <property type="match status" value="1"/>
</dbReference>
<dbReference type="SUPFAM" id="SSF51905">
    <property type="entry name" value="FAD/NAD(P)-binding domain"/>
    <property type="match status" value="1"/>
</dbReference>
<feature type="non-terminal residue" evidence="9">
    <location>
        <position position="1"/>
    </location>
</feature>
<comment type="cofactor">
    <cofactor evidence="1">
        <name>FAD</name>
        <dbReference type="ChEBI" id="CHEBI:57692"/>
    </cofactor>
</comment>
<dbReference type="PRINTS" id="PR00368">
    <property type="entry name" value="FADPNR"/>
</dbReference>
<evidence type="ECO:0000259" key="7">
    <source>
        <dbReference type="Pfam" id="PF02852"/>
    </source>
</evidence>
<dbReference type="InterPro" id="IPR023753">
    <property type="entry name" value="FAD/NAD-binding_dom"/>
</dbReference>
<dbReference type="Pfam" id="PF02852">
    <property type="entry name" value="Pyr_redox_dim"/>
    <property type="match status" value="1"/>
</dbReference>
<evidence type="ECO:0000256" key="6">
    <source>
        <dbReference type="ARBA" id="ARBA00023027"/>
    </source>
</evidence>
<proteinExistence type="inferred from homology"/>
<dbReference type="InterPro" id="IPR050151">
    <property type="entry name" value="Class-I_Pyr_Nuc-Dis_Oxidored"/>
</dbReference>
<evidence type="ECO:0000256" key="4">
    <source>
        <dbReference type="ARBA" id="ARBA00022827"/>
    </source>
</evidence>
<evidence type="ECO:0000259" key="8">
    <source>
        <dbReference type="Pfam" id="PF07992"/>
    </source>
</evidence>
<keyword evidence="4" id="KW-0274">FAD</keyword>
<comment type="similarity">
    <text evidence="2">Belongs to the class-I pyridine nucleotide-disulfide oxidoreductase family.</text>
</comment>
<dbReference type="AlphaFoldDB" id="A0A0F9BLW5"/>
<feature type="domain" description="FAD/NAD(P)-binding" evidence="8">
    <location>
        <begin position="22"/>
        <end position="261"/>
    </location>
</feature>
<dbReference type="GO" id="GO:0004148">
    <property type="term" value="F:dihydrolipoyl dehydrogenase (NADH) activity"/>
    <property type="evidence" value="ECO:0007669"/>
    <property type="project" value="InterPro"/>
</dbReference>
<evidence type="ECO:0000313" key="9">
    <source>
        <dbReference type="EMBL" id="KKK91629.1"/>
    </source>
</evidence>
<evidence type="ECO:0000256" key="2">
    <source>
        <dbReference type="ARBA" id="ARBA00007532"/>
    </source>
</evidence>
<dbReference type="EMBL" id="LAZR01048569">
    <property type="protein sequence ID" value="KKK91629.1"/>
    <property type="molecule type" value="Genomic_DNA"/>
</dbReference>
<dbReference type="InterPro" id="IPR006258">
    <property type="entry name" value="Lipoamide_DH"/>
</dbReference>
<sequence>LHGVVCRDVSLDLKAMMKRKTQVVSRLTSGVSFLMKANRVDVFRGAGRLNGPGEVRVTDQDGNETVLRAEKIILATGSTDQELPFLPFDGKTVVSSKEALSFDRVPEELIVVGAGAIGLELGSVWSRLGSKVTVVEIMPSILPGWDRQIGKTLQRELGKQGVDFLLETKVTGVKIINGKAVLTASDKSGKEIELPGEKVLVAVGRKPNLEGSGIETIDVKYLEDKKHLVVDERYQTRTPGVYAVGDLITGPMLAHKAGEEGIAAVEMMAGKAGHVNYNIIPGIVYTWPEAASIGSTEEELREKGVRYIKGYFPFSGNSRALAMDEPVGFVKILSDKKSDRVLGAHILGPWASDLISEVTAVMEFRGSAEDLARMVHPHPTLSEAVREAALGVDGRMIHSPNK</sequence>
<dbReference type="NCBIfam" id="TIGR01350">
    <property type="entry name" value="lipoamide_DH"/>
    <property type="match status" value="1"/>
</dbReference>
<feature type="domain" description="Pyridine nucleotide-disulphide oxidoreductase dimerisation" evidence="7">
    <location>
        <begin position="280"/>
        <end position="389"/>
    </location>
</feature>
<dbReference type="PANTHER" id="PTHR22912:SF151">
    <property type="entry name" value="DIHYDROLIPOYL DEHYDROGENASE, MITOCHONDRIAL"/>
    <property type="match status" value="1"/>
</dbReference>
<dbReference type="InterPro" id="IPR016156">
    <property type="entry name" value="FAD/NAD-linked_Rdtase_dimer_sf"/>
</dbReference>
<dbReference type="Gene3D" id="3.30.390.30">
    <property type="match status" value="1"/>
</dbReference>
<dbReference type="Gene3D" id="3.50.50.60">
    <property type="entry name" value="FAD/NAD(P)-binding domain"/>
    <property type="match status" value="2"/>
</dbReference>
<keyword evidence="3" id="KW-0285">Flavoprotein</keyword>
<gene>
    <name evidence="9" type="ORF">LCGC14_2711020</name>
</gene>
<dbReference type="PRINTS" id="PR00411">
    <property type="entry name" value="PNDRDTASEI"/>
</dbReference>
<keyword evidence="5" id="KW-0560">Oxidoreductase</keyword>
<comment type="caution">
    <text evidence="9">The sequence shown here is derived from an EMBL/GenBank/DDBJ whole genome shotgun (WGS) entry which is preliminary data.</text>
</comment>
<evidence type="ECO:0000256" key="1">
    <source>
        <dbReference type="ARBA" id="ARBA00001974"/>
    </source>
</evidence>
<keyword evidence="6" id="KW-0520">NAD</keyword>
<evidence type="ECO:0000256" key="3">
    <source>
        <dbReference type="ARBA" id="ARBA00022630"/>
    </source>
</evidence>
<reference evidence="9" key="1">
    <citation type="journal article" date="2015" name="Nature">
        <title>Complex archaea that bridge the gap between prokaryotes and eukaryotes.</title>
        <authorList>
            <person name="Spang A."/>
            <person name="Saw J.H."/>
            <person name="Jorgensen S.L."/>
            <person name="Zaremba-Niedzwiedzka K."/>
            <person name="Martijn J."/>
            <person name="Lind A.E."/>
            <person name="van Eijk R."/>
            <person name="Schleper C."/>
            <person name="Guy L."/>
            <person name="Ettema T.J."/>
        </authorList>
    </citation>
    <scope>NUCLEOTIDE SEQUENCE</scope>
</reference>
<dbReference type="PANTHER" id="PTHR22912">
    <property type="entry name" value="DISULFIDE OXIDOREDUCTASE"/>
    <property type="match status" value="1"/>
</dbReference>
<dbReference type="GO" id="GO:0005737">
    <property type="term" value="C:cytoplasm"/>
    <property type="evidence" value="ECO:0007669"/>
    <property type="project" value="UniProtKB-ARBA"/>
</dbReference>
<evidence type="ECO:0000256" key="5">
    <source>
        <dbReference type="ARBA" id="ARBA00023002"/>
    </source>
</evidence>
<dbReference type="GO" id="GO:0006103">
    <property type="term" value="P:2-oxoglutarate metabolic process"/>
    <property type="evidence" value="ECO:0007669"/>
    <property type="project" value="TreeGrafter"/>
</dbReference>
<evidence type="ECO:0008006" key="10">
    <source>
        <dbReference type="Google" id="ProtNLM"/>
    </source>
</evidence>
<name>A0A0F9BLW5_9ZZZZ</name>
<dbReference type="GO" id="GO:0050660">
    <property type="term" value="F:flavin adenine dinucleotide binding"/>
    <property type="evidence" value="ECO:0007669"/>
    <property type="project" value="InterPro"/>
</dbReference>
<dbReference type="Pfam" id="PF07992">
    <property type="entry name" value="Pyr_redox_2"/>
    <property type="match status" value="1"/>
</dbReference>
<organism evidence="9">
    <name type="scientific">marine sediment metagenome</name>
    <dbReference type="NCBI Taxonomy" id="412755"/>
    <lineage>
        <taxon>unclassified sequences</taxon>
        <taxon>metagenomes</taxon>
        <taxon>ecological metagenomes</taxon>
    </lineage>
</organism>